<dbReference type="EMBL" id="BMGG01000004">
    <property type="protein sequence ID" value="GGC65635.1"/>
    <property type="molecule type" value="Genomic_DNA"/>
</dbReference>
<name>A0A916U9L8_9HYPH</name>
<dbReference type="PRINTS" id="PR00081">
    <property type="entry name" value="GDHRDH"/>
</dbReference>
<gene>
    <name evidence="2" type="ORF">GCM10010994_25300</name>
</gene>
<reference evidence="2" key="2">
    <citation type="submission" date="2020-09" db="EMBL/GenBank/DDBJ databases">
        <authorList>
            <person name="Sun Q."/>
            <person name="Zhou Y."/>
        </authorList>
    </citation>
    <scope>NUCLEOTIDE SEQUENCE</scope>
    <source>
        <strain evidence="2">CGMCC 1.12919</strain>
    </source>
</reference>
<organism evidence="2 3">
    <name type="scientific">Chelatococcus reniformis</name>
    <dbReference type="NCBI Taxonomy" id="1494448"/>
    <lineage>
        <taxon>Bacteria</taxon>
        <taxon>Pseudomonadati</taxon>
        <taxon>Pseudomonadota</taxon>
        <taxon>Alphaproteobacteria</taxon>
        <taxon>Hyphomicrobiales</taxon>
        <taxon>Chelatococcaceae</taxon>
        <taxon>Chelatococcus</taxon>
    </lineage>
</organism>
<dbReference type="InterPro" id="IPR002347">
    <property type="entry name" value="SDR_fam"/>
</dbReference>
<comment type="caution">
    <text evidence="2">The sequence shown here is derived from an EMBL/GenBank/DDBJ whole genome shotgun (WGS) entry which is preliminary data.</text>
</comment>
<proteinExistence type="inferred from homology"/>
<comment type="similarity">
    <text evidence="1">Belongs to the short-chain dehydrogenases/reductases (SDR) family.</text>
</comment>
<evidence type="ECO:0000256" key="1">
    <source>
        <dbReference type="ARBA" id="ARBA00006484"/>
    </source>
</evidence>
<dbReference type="InterPro" id="IPR036291">
    <property type="entry name" value="NAD(P)-bd_dom_sf"/>
</dbReference>
<reference evidence="2" key="1">
    <citation type="journal article" date="2014" name="Int. J. Syst. Evol. Microbiol.">
        <title>Complete genome sequence of Corynebacterium casei LMG S-19264T (=DSM 44701T), isolated from a smear-ripened cheese.</title>
        <authorList>
            <consortium name="US DOE Joint Genome Institute (JGI-PGF)"/>
            <person name="Walter F."/>
            <person name="Albersmeier A."/>
            <person name="Kalinowski J."/>
            <person name="Ruckert C."/>
        </authorList>
    </citation>
    <scope>NUCLEOTIDE SEQUENCE</scope>
    <source>
        <strain evidence="2">CGMCC 1.12919</strain>
    </source>
</reference>
<dbReference type="RefSeq" id="WP_188609519.1">
    <property type="nucleotide sequence ID" value="NZ_BMGG01000004.1"/>
</dbReference>
<dbReference type="PANTHER" id="PTHR42879">
    <property type="entry name" value="3-OXOACYL-(ACYL-CARRIER-PROTEIN) REDUCTASE"/>
    <property type="match status" value="1"/>
</dbReference>
<dbReference type="InterPro" id="IPR050259">
    <property type="entry name" value="SDR"/>
</dbReference>
<dbReference type="Gene3D" id="3.40.50.720">
    <property type="entry name" value="NAD(P)-binding Rossmann-like Domain"/>
    <property type="match status" value="1"/>
</dbReference>
<dbReference type="PANTHER" id="PTHR42879:SF6">
    <property type="entry name" value="NADPH-DEPENDENT REDUCTASE BACG"/>
    <property type="match status" value="1"/>
</dbReference>
<accession>A0A916U9L8</accession>
<dbReference type="AlphaFoldDB" id="A0A916U9L8"/>
<sequence length="247" mass="25098">MDLRIAGRKAIVCASSDGLGFACARALAEAGCELVMNGRRPEVLEAAAEELRRRTGAKVTAVTADVATPAGRAALLAACPEPDILVNNSGGPPKKDFRALTEEDWAQALQGNMLAAVALITASVDGMMARGFGRIVNITSMTSVRPVTNLDLSNAARLGLAGFVAGVSRQVAGRNVTINNLLPGSFATARVAALGAAAGEVAAAVPAGRLGDPDEFGDACAFLCGAQAGYIVGQNLLIDGGFCMNAL</sequence>
<dbReference type="SUPFAM" id="SSF51735">
    <property type="entry name" value="NAD(P)-binding Rossmann-fold domains"/>
    <property type="match status" value="1"/>
</dbReference>
<evidence type="ECO:0000313" key="2">
    <source>
        <dbReference type="EMBL" id="GGC65635.1"/>
    </source>
</evidence>
<evidence type="ECO:0000313" key="3">
    <source>
        <dbReference type="Proteomes" id="UP000637002"/>
    </source>
</evidence>
<dbReference type="Pfam" id="PF13561">
    <property type="entry name" value="adh_short_C2"/>
    <property type="match status" value="1"/>
</dbReference>
<keyword evidence="3" id="KW-1185">Reference proteome</keyword>
<protein>
    <submittedName>
        <fullName evidence="2">Dehydrogenase</fullName>
    </submittedName>
</protein>
<dbReference type="Proteomes" id="UP000637002">
    <property type="component" value="Unassembled WGS sequence"/>
</dbReference>